<reference evidence="3" key="1">
    <citation type="submission" date="2016-01" db="EMBL/GenBank/DDBJ databases">
        <authorList>
            <person name="Peeters Charlotte."/>
        </authorList>
    </citation>
    <scope>NUCLEOTIDE SEQUENCE [LARGE SCALE GENOMIC DNA]</scope>
</reference>
<dbReference type="InterPro" id="IPR015943">
    <property type="entry name" value="WD40/YVTN_repeat-like_dom_sf"/>
</dbReference>
<dbReference type="SUPFAM" id="SSF50998">
    <property type="entry name" value="Quinoprotein alcohol dehydrogenase-like"/>
    <property type="match status" value="1"/>
</dbReference>
<proteinExistence type="predicted"/>
<dbReference type="SMART" id="SM00564">
    <property type="entry name" value="PQQ"/>
    <property type="match status" value="2"/>
</dbReference>
<sequence length="599" mass="60748">MKGHLSVGVIAVAIAAIVGGCSGGSSSSDPSATSSGGASSASGPAAASSPSAASSATGASGASAPSNASAPASASAPSSSSSPATSSPSASTPMDVTTYHNDIRRTAQQLAETRLTLANVNSATFGKIGTYAVDGAVDAQPLFLANVPIAGGTHNVLYVATENASLYAFDADTGAVLWRISTLGAGEVPSDDHGCDQTTPTIGITATPVIDRSRGPNGAMYVVGMSKDSGGAYHQRIHAIDIATGAELFGGPTEITGSYPGTGSGSVNGVVPFTPGQYIERASLLLMNGVVYTAWSSHCDALPYTGWVIGYSADTLTQTGILNVTPNGEMGGIWMGGAGLASDGTSIYFLDGNGTFDATINAQEMPIKNDFGNGFLKVTPSSTLALQVTDYFEPSNTVSESNQDLDLGAGGVLVLPDVTDINGNVQHLAIGGGKTRVLYVVNRDSMGKFDSNADHIYQPLYSTITGPVFTAPAFYNNTIYIGPAGDHLKALPVVNAVVATTASSQTTSPAGNWNFPGLAPVISANGNTNGIVWGVENTTPTAVLHAYNASNLANELYNSNQAGTRDQFGNNKFISPTVANGKVYVGTKTGVVVFGLLGE</sequence>
<dbReference type="Gene3D" id="2.130.10.10">
    <property type="entry name" value="YVTN repeat-like/Quinoprotein amine dehydrogenase"/>
    <property type="match status" value="1"/>
</dbReference>
<name>A0A158A292_9BURK</name>
<gene>
    <name evidence="2" type="ORF">AWB76_01631</name>
</gene>
<protein>
    <submittedName>
        <fullName evidence="2">PQQ enzyme repeat protein</fullName>
    </submittedName>
</protein>
<dbReference type="AlphaFoldDB" id="A0A158A292"/>
<feature type="compositionally biased region" description="Low complexity" evidence="1">
    <location>
        <begin position="23"/>
        <end position="93"/>
    </location>
</feature>
<dbReference type="Proteomes" id="UP000054624">
    <property type="component" value="Unassembled WGS sequence"/>
</dbReference>
<dbReference type="STRING" id="1777137.AWB76_01631"/>
<evidence type="ECO:0000256" key="1">
    <source>
        <dbReference type="SAM" id="MobiDB-lite"/>
    </source>
</evidence>
<dbReference type="InterPro" id="IPR018391">
    <property type="entry name" value="PQQ_b-propeller_rpt"/>
</dbReference>
<dbReference type="PROSITE" id="PS51257">
    <property type="entry name" value="PROKAR_LIPOPROTEIN"/>
    <property type="match status" value="1"/>
</dbReference>
<keyword evidence="3" id="KW-1185">Reference proteome</keyword>
<organism evidence="2 3">
    <name type="scientific">Caballeronia temeraria</name>
    <dbReference type="NCBI Taxonomy" id="1777137"/>
    <lineage>
        <taxon>Bacteria</taxon>
        <taxon>Pseudomonadati</taxon>
        <taxon>Pseudomonadota</taxon>
        <taxon>Betaproteobacteria</taxon>
        <taxon>Burkholderiales</taxon>
        <taxon>Burkholderiaceae</taxon>
        <taxon>Caballeronia</taxon>
    </lineage>
</organism>
<dbReference type="OrthoDB" id="9123238at2"/>
<dbReference type="InterPro" id="IPR011047">
    <property type="entry name" value="Quinoprotein_ADH-like_sf"/>
</dbReference>
<accession>A0A158A292</accession>
<dbReference type="EMBL" id="FCOI02000004">
    <property type="protein sequence ID" value="SAK51954.1"/>
    <property type="molecule type" value="Genomic_DNA"/>
</dbReference>
<feature type="region of interest" description="Disordered" evidence="1">
    <location>
        <begin position="23"/>
        <end position="96"/>
    </location>
</feature>
<evidence type="ECO:0000313" key="2">
    <source>
        <dbReference type="EMBL" id="SAK51954.1"/>
    </source>
</evidence>
<evidence type="ECO:0000313" key="3">
    <source>
        <dbReference type="Proteomes" id="UP000054624"/>
    </source>
</evidence>